<dbReference type="PANTHER" id="PTHR12596:SF1">
    <property type="entry name" value="EXPORTIN-4"/>
    <property type="match status" value="1"/>
</dbReference>
<dbReference type="Gene3D" id="1.25.10.10">
    <property type="entry name" value="Leucine-rich Repeat Variant"/>
    <property type="match status" value="1"/>
</dbReference>
<dbReference type="InterPro" id="IPR011989">
    <property type="entry name" value="ARM-like"/>
</dbReference>
<evidence type="ECO:0000256" key="1">
    <source>
        <dbReference type="ARBA" id="ARBA00004123"/>
    </source>
</evidence>
<name>A0A7I8VQ29_9ANNE</name>
<dbReference type="InterPro" id="IPR044189">
    <property type="entry name" value="XPO4/7-like"/>
</dbReference>
<organism evidence="9 10">
    <name type="scientific">Dimorphilus gyrociliatus</name>
    <dbReference type="NCBI Taxonomy" id="2664684"/>
    <lineage>
        <taxon>Eukaryota</taxon>
        <taxon>Metazoa</taxon>
        <taxon>Spiralia</taxon>
        <taxon>Lophotrochozoa</taxon>
        <taxon>Annelida</taxon>
        <taxon>Polychaeta</taxon>
        <taxon>Polychaeta incertae sedis</taxon>
        <taxon>Dinophilidae</taxon>
        <taxon>Dimorphilus</taxon>
    </lineage>
</organism>
<comment type="similarity">
    <text evidence="3">Belongs to the exportin family.</text>
</comment>
<dbReference type="SUPFAM" id="SSF48371">
    <property type="entry name" value="ARM repeat"/>
    <property type="match status" value="1"/>
</dbReference>
<dbReference type="GO" id="GO:0005049">
    <property type="term" value="F:nuclear export signal receptor activity"/>
    <property type="evidence" value="ECO:0007669"/>
    <property type="project" value="InterPro"/>
</dbReference>
<evidence type="ECO:0000256" key="6">
    <source>
        <dbReference type="ARBA" id="ARBA00022927"/>
    </source>
</evidence>
<gene>
    <name evidence="9" type="ORF">DGYR_LOCUS5927</name>
</gene>
<dbReference type="GO" id="GO:0006611">
    <property type="term" value="P:protein export from nucleus"/>
    <property type="evidence" value="ECO:0007669"/>
    <property type="project" value="TreeGrafter"/>
</dbReference>
<evidence type="ECO:0000313" key="10">
    <source>
        <dbReference type="Proteomes" id="UP000549394"/>
    </source>
</evidence>
<dbReference type="EMBL" id="CAJFCJ010000007">
    <property type="protein sequence ID" value="CAD5117397.1"/>
    <property type="molecule type" value="Genomic_DNA"/>
</dbReference>
<reference evidence="9 10" key="1">
    <citation type="submission" date="2020-08" db="EMBL/GenBank/DDBJ databases">
        <authorList>
            <person name="Hejnol A."/>
        </authorList>
    </citation>
    <scope>NUCLEOTIDE SEQUENCE [LARGE SCALE GENOMIC DNA]</scope>
</reference>
<dbReference type="Proteomes" id="UP000549394">
    <property type="component" value="Unassembled WGS sequence"/>
</dbReference>
<evidence type="ECO:0000256" key="4">
    <source>
        <dbReference type="ARBA" id="ARBA00022448"/>
    </source>
</evidence>
<dbReference type="AlphaFoldDB" id="A0A7I8VQ29"/>
<evidence type="ECO:0000313" key="9">
    <source>
        <dbReference type="EMBL" id="CAD5117397.1"/>
    </source>
</evidence>
<keyword evidence="6" id="KW-0653">Protein transport</keyword>
<evidence type="ECO:0000256" key="7">
    <source>
        <dbReference type="ARBA" id="ARBA00023242"/>
    </source>
</evidence>
<keyword evidence="7" id="KW-0539">Nucleus</keyword>
<keyword evidence="10" id="KW-1185">Reference proteome</keyword>
<evidence type="ECO:0000256" key="2">
    <source>
        <dbReference type="ARBA" id="ARBA00004496"/>
    </source>
</evidence>
<accession>A0A7I8VQ29</accession>
<dbReference type="OrthoDB" id="5548448at2759"/>
<comment type="subcellular location">
    <subcellularLocation>
        <location evidence="2">Cytoplasm</location>
    </subcellularLocation>
    <subcellularLocation>
        <location evidence="1">Nucleus</location>
    </subcellularLocation>
</comment>
<evidence type="ECO:0000256" key="3">
    <source>
        <dbReference type="ARBA" id="ARBA00009466"/>
    </source>
</evidence>
<sequence length="1066" mass="121331">MNEESIKGVIERLESAGHCIMASPALVTTEQRQQADQVFIEFKRSKFPYEICQQILQRSSSTFVLFQMGSTIKEATLREWCILKKDLIDNLRKFILEYVTSNPSLILCVREELLDALAVIIKRGSVESNSLLQQIFLDINNLFQSNQLYYQLVACSLLKAILIEFSSTSRSSAVGLSWEMHNCCKMQFEREHLKEIFLLVSNLLIQILQSPQSSENFQISEKLLSVLEILLNWEFLPVDLSRRHIGCFKGSPNPSLKPPACWKNVFLNPDLITLVVKLYSLFTEELKESCIRCLIQLASLNGNVFPDFDSKIRYLNHFINSILQIFKDASTRPSFAHVISNLIIFFPLMLFGQLDTSCRESLFNGMTEMTVTLGKEAELENSDEKQDAYRRLLDAWSRLAIEDFPLSPNHCSNIFESFLYCHLAPPLGCRPVANDEVILEEDEEDKDKFKDELCSIATLARVNLSHCLSLVNDLLIDRLSGKTPISLAELYEDLHWIVLVAAALLTDDVIGETPLIPSQIMQHAIDEIKSGKSNVNATISFVQGTSTTLESVDGIVLLVVKIQRLLEMCLEATCNNMDWSPQVAATCGLFLQRWVRTYLLPNEDNYTEMSPTFNTIWGCDAPISKVIVAQLVDICTKAVQMWSGEEQTLIECLHLLVILAERHQRAVLLLESEGFWSLIERLASLQVASLPSQGVRLICKAIVYAGTSHSGNTSRWTMYFENLRNSTLILRNDTIRKQELNKILELLCGVVEATTAQNFRDLFNFVNPAMEAGHLILNNFKDSPDVLENLFEFYSLIANRQLCYLSIDYSKKFYECITKLLEMYSKVNNGKIRLTKTTEEEQLLDLSLLMEILTHMLSKDFMDFFPSSDDYKSPTTGVVLRGLEIIMPMMNENLLSFPRLSSQYFKLIAYLSEMDAKLMLTSPSLQNVLDSLQLGLSSTLGTDVLKLCLEAIASLATVEISSYRLEPFMGTILQMVLLEPFEMDLLDTVADTIFSLISSNVNTYKTLVRQIVETQKEEEARNRLICAFDELTPNDEYFTNNRKNKTRFTDKFEEFVTNARAMLCIH</sequence>
<keyword evidence="4" id="KW-0813">Transport</keyword>
<dbReference type="GO" id="GO:0005643">
    <property type="term" value="C:nuclear pore"/>
    <property type="evidence" value="ECO:0007669"/>
    <property type="project" value="TreeGrafter"/>
</dbReference>
<dbReference type="GO" id="GO:0005737">
    <property type="term" value="C:cytoplasm"/>
    <property type="evidence" value="ECO:0007669"/>
    <property type="project" value="UniProtKB-SubCell"/>
</dbReference>
<comment type="caution">
    <text evidence="9">The sequence shown here is derived from an EMBL/GenBank/DDBJ whole genome shotgun (WGS) entry which is preliminary data.</text>
</comment>
<dbReference type="PANTHER" id="PTHR12596">
    <property type="entry name" value="EXPORTIN 4,7-RELATED"/>
    <property type="match status" value="1"/>
</dbReference>
<keyword evidence="5" id="KW-0963">Cytoplasm</keyword>
<evidence type="ECO:0000256" key="8">
    <source>
        <dbReference type="ARBA" id="ARBA00040444"/>
    </source>
</evidence>
<evidence type="ECO:0000256" key="5">
    <source>
        <dbReference type="ARBA" id="ARBA00022490"/>
    </source>
</evidence>
<proteinExistence type="inferred from homology"/>
<dbReference type="InterPro" id="IPR016024">
    <property type="entry name" value="ARM-type_fold"/>
</dbReference>
<protein>
    <recommendedName>
        <fullName evidence="8">Exportin-4</fullName>
    </recommendedName>
</protein>